<dbReference type="EMBL" id="BMOR01000048">
    <property type="protein sequence ID" value="GGN48008.1"/>
    <property type="molecule type" value="Genomic_DNA"/>
</dbReference>
<keyword evidence="1" id="KW-0812">Transmembrane</keyword>
<sequence>MNADLHLGLAFIVATAIHGGPFIAIRRSAAEREPAALFTGIVGPRVNVYDYQRSDTISGRLQGATYHLYDALTHQRLRCTIHGADFDGIDDQNQILFCGRVEGLQIDIYDADFETTYVFTAIPVWQRRSRRHSPLHY</sequence>
<dbReference type="Proteomes" id="UP000645517">
    <property type="component" value="Unassembled WGS sequence"/>
</dbReference>
<keyword evidence="1" id="KW-0472">Membrane</keyword>
<name>A0ABQ2JMB7_9DEIO</name>
<gene>
    <name evidence="2" type="ORF">GCM10010842_40060</name>
</gene>
<accession>A0ABQ2JMB7</accession>
<dbReference type="RefSeq" id="WP_189059829.1">
    <property type="nucleotide sequence ID" value="NZ_BMOR01000048.1"/>
</dbReference>
<feature type="transmembrane region" description="Helical" evidence="1">
    <location>
        <begin position="6"/>
        <end position="25"/>
    </location>
</feature>
<organism evidence="2 3">
    <name type="scientific">Deinococcus daejeonensis</name>
    <dbReference type="NCBI Taxonomy" id="1007098"/>
    <lineage>
        <taxon>Bacteria</taxon>
        <taxon>Thermotogati</taxon>
        <taxon>Deinococcota</taxon>
        <taxon>Deinococci</taxon>
        <taxon>Deinococcales</taxon>
        <taxon>Deinococcaceae</taxon>
        <taxon>Deinococcus</taxon>
    </lineage>
</organism>
<protein>
    <submittedName>
        <fullName evidence="2">Uncharacterized protein</fullName>
    </submittedName>
</protein>
<comment type="caution">
    <text evidence="2">The sequence shown here is derived from an EMBL/GenBank/DDBJ whole genome shotgun (WGS) entry which is preliminary data.</text>
</comment>
<evidence type="ECO:0000313" key="3">
    <source>
        <dbReference type="Proteomes" id="UP000645517"/>
    </source>
</evidence>
<evidence type="ECO:0000313" key="2">
    <source>
        <dbReference type="EMBL" id="GGN48008.1"/>
    </source>
</evidence>
<evidence type="ECO:0000256" key="1">
    <source>
        <dbReference type="SAM" id="Phobius"/>
    </source>
</evidence>
<keyword evidence="3" id="KW-1185">Reference proteome</keyword>
<proteinExistence type="predicted"/>
<keyword evidence="1" id="KW-1133">Transmembrane helix</keyword>
<reference evidence="3" key="1">
    <citation type="journal article" date="2019" name="Int. J. Syst. Evol. Microbiol.">
        <title>The Global Catalogue of Microorganisms (GCM) 10K type strain sequencing project: providing services to taxonomists for standard genome sequencing and annotation.</title>
        <authorList>
            <consortium name="The Broad Institute Genomics Platform"/>
            <consortium name="The Broad Institute Genome Sequencing Center for Infectious Disease"/>
            <person name="Wu L."/>
            <person name="Ma J."/>
        </authorList>
    </citation>
    <scope>NUCLEOTIDE SEQUENCE [LARGE SCALE GENOMIC DNA]</scope>
    <source>
        <strain evidence="3">JCM 16918</strain>
    </source>
</reference>